<keyword evidence="3" id="KW-1185">Reference proteome</keyword>
<dbReference type="EMBL" id="JABBGM010000008">
    <property type="protein sequence ID" value="NML95197.1"/>
    <property type="molecule type" value="Genomic_DNA"/>
</dbReference>
<dbReference type="RefSeq" id="WP_169494410.1">
    <property type="nucleotide sequence ID" value="NZ_JABBGM010000008.1"/>
</dbReference>
<feature type="region of interest" description="Disordered" evidence="1">
    <location>
        <begin position="20"/>
        <end position="60"/>
    </location>
</feature>
<dbReference type="AlphaFoldDB" id="A0A7Y0GC29"/>
<name>A0A7Y0GC29_9SPHN</name>
<comment type="caution">
    <text evidence="2">The sequence shown here is derived from an EMBL/GenBank/DDBJ whole genome shotgun (WGS) entry which is preliminary data.</text>
</comment>
<evidence type="ECO:0000256" key="1">
    <source>
        <dbReference type="SAM" id="MobiDB-lite"/>
    </source>
</evidence>
<accession>A0A7Y0GC29</accession>
<dbReference type="Proteomes" id="UP000583556">
    <property type="component" value="Unassembled WGS sequence"/>
</dbReference>
<evidence type="ECO:0000313" key="3">
    <source>
        <dbReference type="Proteomes" id="UP000583556"/>
    </source>
</evidence>
<reference evidence="2 3" key="1">
    <citation type="submission" date="2020-04" db="EMBL/GenBank/DDBJ databases">
        <title>Novosphingobium sp. TW-4 isolated from soil.</title>
        <authorList>
            <person name="Dahal R.H."/>
            <person name="Chaudhary D.K."/>
        </authorList>
    </citation>
    <scope>NUCLEOTIDE SEQUENCE [LARGE SCALE GENOMIC DNA]</scope>
    <source>
        <strain evidence="2 3">TW-4</strain>
    </source>
</reference>
<dbReference type="PROSITE" id="PS51257">
    <property type="entry name" value="PROKAR_LIPOPROTEIN"/>
    <property type="match status" value="1"/>
</dbReference>
<organism evidence="2 3">
    <name type="scientific">Novosphingobium olei</name>
    <dbReference type="NCBI Taxonomy" id="2728851"/>
    <lineage>
        <taxon>Bacteria</taxon>
        <taxon>Pseudomonadati</taxon>
        <taxon>Pseudomonadota</taxon>
        <taxon>Alphaproteobacteria</taxon>
        <taxon>Sphingomonadales</taxon>
        <taxon>Sphingomonadaceae</taxon>
        <taxon>Novosphingobium</taxon>
    </lineage>
</organism>
<sequence length="157" mass="16507">MKIRLSPVIGLVLLAACSRQSPSPPIDATAPDAAASADVQARTTPLAAPSPASRASAEPLDLPRKLRAIGTEPFWSADVVGTTLTYGTPDFPSGMSITVARRDGPGFAEWSGALDGKPLTLRIEKGPCSDGMSDRIYPYRATRTIGPEIERGCAKSR</sequence>
<feature type="compositionally biased region" description="Low complexity" evidence="1">
    <location>
        <begin position="26"/>
        <end position="60"/>
    </location>
</feature>
<proteinExistence type="predicted"/>
<evidence type="ECO:0000313" key="2">
    <source>
        <dbReference type="EMBL" id="NML95197.1"/>
    </source>
</evidence>
<protein>
    <submittedName>
        <fullName evidence="2">Uncharacterized protein</fullName>
    </submittedName>
</protein>
<gene>
    <name evidence="2" type="ORF">HHL27_16100</name>
</gene>